<evidence type="ECO:0000313" key="7">
    <source>
        <dbReference type="EMBL" id="MBQ0907853.1"/>
    </source>
</evidence>
<evidence type="ECO:0000259" key="6">
    <source>
        <dbReference type="Pfam" id="PF06271"/>
    </source>
</evidence>
<comment type="caution">
    <text evidence="7">The sequence shown here is derived from an EMBL/GenBank/DDBJ whole genome shotgun (WGS) entry which is preliminary data.</text>
</comment>
<evidence type="ECO:0000313" key="8">
    <source>
        <dbReference type="Proteomes" id="UP000679008"/>
    </source>
</evidence>
<comment type="subcellular location">
    <subcellularLocation>
        <location evidence="1">Membrane</location>
        <topology evidence="1">Multi-pass membrane protein</topology>
    </subcellularLocation>
</comment>
<reference evidence="7 8" key="1">
    <citation type="submission" date="2021-04" db="EMBL/GenBank/DDBJ databases">
        <title>Description of novel Flavobacterium sp. F-328.</title>
        <authorList>
            <person name="Saticioglu I.B."/>
        </authorList>
    </citation>
    <scope>NUCLEOTIDE SEQUENCE [LARGE SCALE GENOMIC DNA]</scope>
    <source>
        <strain evidence="7 8">F-328</strain>
    </source>
</reference>
<name>A0ABS5D1G4_9FLAO</name>
<gene>
    <name evidence="7" type="ORF">KBJ98_03945</name>
</gene>
<organism evidence="7 8">
    <name type="scientific">Flavobacterium erciyesense</name>
    <dbReference type="NCBI Taxonomy" id="2825842"/>
    <lineage>
        <taxon>Bacteria</taxon>
        <taxon>Pseudomonadati</taxon>
        <taxon>Bacteroidota</taxon>
        <taxon>Flavobacteriia</taxon>
        <taxon>Flavobacteriales</taxon>
        <taxon>Flavobacteriaceae</taxon>
        <taxon>Flavobacterium</taxon>
    </lineage>
</organism>
<feature type="domain" description="RDD" evidence="6">
    <location>
        <begin position="8"/>
        <end position="134"/>
    </location>
</feature>
<keyword evidence="8" id="KW-1185">Reference proteome</keyword>
<dbReference type="RefSeq" id="WP_210788371.1">
    <property type="nucleotide sequence ID" value="NZ_JAGPXB010000002.1"/>
</dbReference>
<dbReference type="Pfam" id="PF06271">
    <property type="entry name" value="RDD"/>
    <property type="match status" value="1"/>
</dbReference>
<dbReference type="InterPro" id="IPR010432">
    <property type="entry name" value="RDD"/>
</dbReference>
<dbReference type="EMBL" id="JAGPXB010000002">
    <property type="protein sequence ID" value="MBQ0907853.1"/>
    <property type="molecule type" value="Genomic_DNA"/>
</dbReference>
<feature type="transmembrane region" description="Helical" evidence="5">
    <location>
        <begin position="14"/>
        <end position="35"/>
    </location>
</feature>
<evidence type="ECO:0000256" key="4">
    <source>
        <dbReference type="ARBA" id="ARBA00023136"/>
    </source>
</evidence>
<evidence type="ECO:0000256" key="2">
    <source>
        <dbReference type="ARBA" id="ARBA00022692"/>
    </source>
</evidence>
<sequence>MTEYRTKPNLLKRFIAGLIDYLLVYGFFFAFVYAFGQPNNEGGYSVTGILSLIPFVFWFLIIVLTEVFLGATLGNALVGIKPKSLTKSNGELSLSQSIKRHLFDPIDMFPFGLIAIITIKNTDRNQRLGDIWAKTIVTEAENK</sequence>
<feature type="transmembrane region" description="Helical" evidence="5">
    <location>
        <begin position="55"/>
        <end position="78"/>
    </location>
</feature>
<accession>A0ABS5D1G4</accession>
<evidence type="ECO:0000256" key="1">
    <source>
        <dbReference type="ARBA" id="ARBA00004141"/>
    </source>
</evidence>
<keyword evidence="3 5" id="KW-1133">Transmembrane helix</keyword>
<keyword evidence="4 5" id="KW-0472">Membrane</keyword>
<protein>
    <submittedName>
        <fullName evidence="7">RDD family protein</fullName>
    </submittedName>
</protein>
<keyword evidence="2 5" id="KW-0812">Transmembrane</keyword>
<evidence type="ECO:0000256" key="5">
    <source>
        <dbReference type="SAM" id="Phobius"/>
    </source>
</evidence>
<evidence type="ECO:0000256" key="3">
    <source>
        <dbReference type="ARBA" id="ARBA00022989"/>
    </source>
</evidence>
<dbReference type="Proteomes" id="UP000679008">
    <property type="component" value="Unassembled WGS sequence"/>
</dbReference>
<proteinExistence type="predicted"/>